<protein>
    <submittedName>
        <fullName evidence="1">RCG57534</fullName>
    </submittedName>
</protein>
<organism evidence="1 2">
    <name type="scientific">Rattus norvegicus</name>
    <name type="common">Rat</name>
    <dbReference type="NCBI Taxonomy" id="10116"/>
    <lineage>
        <taxon>Eukaryota</taxon>
        <taxon>Metazoa</taxon>
        <taxon>Chordata</taxon>
        <taxon>Craniata</taxon>
        <taxon>Vertebrata</taxon>
        <taxon>Euteleostomi</taxon>
        <taxon>Mammalia</taxon>
        <taxon>Eutheria</taxon>
        <taxon>Euarchontoglires</taxon>
        <taxon>Glires</taxon>
        <taxon>Rodentia</taxon>
        <taxon>Myomorpha</taxon>
        <taxon>Muroidea</taxon>
        <taxon>Muridae</taxon>
        <taxon>Murinae</taxon>
        <taxon>Rattus</taxon>
    </lineage>
</organism>
<evidence type="ECO:0000313" key="2">
    <source>
        <dbReference type="Proteomes" id="UP000234681"/>
    </source>
</evidence>
<proteinExistence type="predicted"/>
<dbReference type="AlphaFoldDB" id="A6JHB7"/>
<dbReference type="EMBL" id="CH473986">
    <property type="protein sequence ID" value="EDL94241.1"/>
    <property type="molecule type" value="Genomic_DNA"/>
</dbReference>
<reference evidence="2" key="1">
    <citation type="submission" date="2005-09" db="EMBL/GenBank/DDBJ databases">
        <authorList>
            <person name="Mural R.J."/>
            <person name="Li P.W."/>
            <person name="Adams M.D."/>
            <person name="Amanatides P.G."/>
            <person name="Baden-Tillson H."/>
            <person name="Barnstead M."/>
            <person name="Chin S.H."/>
            <person name="Dew I."/>
            <person name="Evans C.A."/>
            <person name="Ferriera S."/>
            <person name="Flanigan M."/>
            <person name="Fosler C."/>
            <person name="Glodek A."/>
            <person name="Gu Z."/>
            <person name="Holt R.A."/>
            <person name="Jennings D."/>
            <person name="Kraft C.L."/>
            <person name="Lu F."/>
            <person name="Nguyen T."/>
            <person name="Nusskern D.R."/>
            <person name="Pfannkoch C.M."/>
            <person name="Sitter C."/>
            <person name="Sutton G.G."/>
            <person name="Venter J.C."/>
            <person name="Wang Z."/>
            <person name="Woodage T."/>
            <person name="Zheng X.H."/>
            <person name="Zhong F."/>
        </authorList>
    </citation>
    <scope>NUCLEOTIDE SEQUENCE [LARGE SCALE GENOMIC DNA]</scope>
    <source>
        <strain>BN</strain>
        <strain evidence="2">Sprague-Dawley</strain>
    </source>
</reference>
<accession>A6JHB7</accession>
<gene>
    <name evidence="1" type="ORF">rCG_57534</name>
</gene>
<name>A6JHB7_RAT</name>
<sequence>MLFTLLLLRAPHPSSSFLQFPQLLVQPGRDRL</sequence>
<dbReference type="Proteomes" id="UP000234681">
    <property type="component" value="Chromosome 1"/>
</dbReference>
<evidence type="ECO:0000313" key="1">
    <source>
        <dbReference type="EMBL" id="EDL94241.1"/>
    </source>
</evidence>